<name>A0AAW9QJ25_9BURK</name>
<sequence length="254" mass="27494">MTAPAALQGRPPRTEREVRIDLAAAFRLAALNGWDDTVYTHLSATVPGEPGAYLINAFGLMFDEVTASSLVKVDARGEVIDGSGRPVNPTGFTIHGAVHAARPEVECVIHLHTPWGVALSMLPEGLLPTSQYAMRLHGRLGRHAYEGLALGADEQRRLVASLGALDGLILDNHGTLVVGRTVAEACMLMHLLERAAQAQLRAQAGARGGIQVVSDELAARTYRQWVGDGREWDGDVEWPALRRRLDRLSPGYQD</sequence>
<dbReference type="AlphaFoldDB" id="A0AAW9QJ25"/>
<keyword evidence="4" id="KW-1185">Reference proteome</keyword>
<evidence type="ECO:0000259" key="2">
    <source>
        <dbReference type="SMART" id="SM01007"/>
    </source>
</evidence>
<dbReference type="Proteomes" id="UP001336250">
    <property type="component" value="Unassembled WGS sequence"/>
</dbReference>
<gene>
    <name evidence="3" type="ORF">V4F39_16345</name>
</gene>
<protein>
    <submittedName>
        <fullName evidence="3">Class II aldolase/adducin family protein</fullName>
    </submittedName>
</protein>
<accession>A0AAW9QJ25</accession>
<reference evidence="3 4" key="1">
    <citation type="submission" date="2024-02" db="EMBL/GenBank/DDBJ databases">
        <title>Genome sequence of Aquincola sp. MAHUQ-54.</title>
        <authorList>
            <person name="Huq M.A."/>
        </authorList>
    </citation>
    <scope>NUCLEOTIDE SEQUENCE [LARGE SCALE GENOMIC DNA]</scope>
    <source>
        <strain evidence="3 4">MAHUQ-54</strain>
    </source>
</reference>
<dbReference type="RefSeq" id="WP_332290771.1">
    <property type="nucleotide sequence ID" value="NZ_JAZIBG010000031.1"/>
</dbReference>
<dbReference type="PANTHER" id="PTHR10672">
    <property type="entry name" value="ADDUCIN"/>
    <property type="match status" value="1"/>
</dbReference>
<dbReference type="InterPro" id="IPR051017">
    <property type="entry name" value="Aldolase-II_Adducin_sf"/>
</dbReference>
<dbReference type="Gene3D" id="3.40.225.10">
    <property type="entry name" value="Class II aldolase/adducin N-terminal domain"/>
    <property type="match status" value="1"/>
</dbReference>
<evidence type="ECO:0000313" key="4">
    <source>
        <dbReference type="Proteomes" id="UP001336250"/>
    </source>
</evidence>
<evidence type="ECO:0000313" key="3">
    <source>
        <dbReference type="EMBL" id="MEF7615492.1"/>
    </source>
</evidence>
<dbReference type="PANTHER" id="PTHR10672:SF3">
    <property type="entry name" value="PROTEIN HU-LI TAI SHAO"/>
    <property type="match status" value="1"/>
</dbReference>
<comment type="similarity">
    <text evidence="1">Belongs to the aldolase class II family.</text>
</comment>
<dbReference type="EMBL" id="JAZIBG010000031">
    <property type="protein sequence ID" value="MEF7615492.1"/>
    <property type="molecule type" value="Genomic_DNA"/>
</dbReference>
<dbReference type="InterPro" id="IPR001303">
    <property type="entry name" value="Aldolase_II/adducin_N"/>
</dbReference>
<organism evidence="3 4">
    <name type="scientific">Aquincola agrisoli</name>
    <dbReference type="NCBI Taxonomy" id="3119538"/>
    <lineage>
        <taxon>Bacteria</taxon>
        <taxon>Pseudomonadati</taxon>
        <taxon>Pseudomonadota</taxon>
        <taxon>Betaproteobacteria</taxon>
        <taxon>Burkholderiales</taxon>
        <taxon>Sphaerotilaceae</taxon>
        <taxon>Aquincola</taxon>
    </lineage>
</organism>
<dbReference type="GO" id="GO:0005856">
    <property type="term" value="C:cytoskeleton"/>
    <property type="evidence" value="ECO:0007669"/>
    <property type="project" value="TreeGrafter"/>
</dbReference>
<dbReference type="SMART" id="SM01007">
    <property type="entry name" value="Aldolase_II"/>
    <property type="match status" value="1"/>
</dbReference>
<dbReference type="SUPFAM" id="SSF53639">
    <property type="entry name" value="AraD/HMP-PK domain-like"/>
    <property type="match status" value="1"/>
</dbReference>
<dbReference type="NCBIfam" id="NF005451">
    <property type="entry name" value="PRK07044.1"/>
    <property type="match status" value="1"/>
</dbReference>
<dbReference type="GO" id="GO:0051015">
    <property type="term" value="F:actin filament binding"/>
    <property type="evidence" value="ECO:0007669"/>
    <property type="project" value="TreeGrafter"/>
</dbReference>
<comment type="caution">
    <text evidence="3">The sequence shown here is derived from an EMBL/GenBank/DDBJ whole genome shotgun (WGS) entry which is preliminary data.</text>
</comment>
<proteinExistence type="inferred from homology"/>
<dbReference type="Pfam" id="PF00596">
    <property type="entry name" value="Aldolase_II"/>
    <property type="match status" value="1"/>
</dbReference>
<dbReference type="InterPro" id="IPR036409">
    <property type="entry name" value="Aldolase_II/adducin_N_sf"/>
</dbReference>
<feature type="domain" description="Class II aldolase/adducin N-terminal" evidence="2">
    <location>
        <begin position="20"/>
        <end position="200"/>
    </location>
</feature>
<evidence type="ECO:0000256" key="1">
    <source>
        <dbReference type="ARBA" id="ARBA00037961"/>
    </source>
</evidence>